<sequence>MGITPVSLKSNLAARAAKHTVSMAINSSSNVVVGSPIAIQLLIRNPLSTAKNIKFGIRASSMYYNGEQGEVLKLERLVFVMKGRDTKKLTFIIYADEYLGKLKDFNTIYIEAVARCEKGLDRVVDRLALITPHLKITAPQSVNVNESFSVKVQFKNPLNKILKNCVFVVEGTRLERRMFPVGDIAAKAIGGTILKLRSSNPYLETVVIYFHANNLREVTGVFQLQVVGKRKHYFAMYSPKRTPQNKPRTQNGLKGGQRVVTSPDQFRVDLINF</sequence>
<dbReference type="STRING" id="299467.A0A443RY36"/>
<dbReference type="InterPro" id="IPR036238">
    <property type="entry name" value="Transglutaminase_C_sf"/>
</dbReference>
<dbReference type="InterPro" id="IPR013783">
    <property type="entry name" value="Ig-like_fold"/>
</dbReference>
<evidence type="ECO:0000259" key="1">
    <source>
        <dbReference type="Pfam" id="PF00927"/>
    </source>
</evidence>
<dbReference type="Proteomes" id="UP000288716">
    <property type="component" value="Unassembled WGS sequence"/>
</dbReference>
<evidence type="ECO:0000313" key="3">
    <source>
        <dbReference type="Proteomes" id="UP000288716"/>
    </source>
</evidence>
<comment type="caution">
    <text evidence="2">The sequence shown here is derived from an EMBL/GenBank/DDBJ whole genome shotgun (WGS) entry which is preliminary data.</text>
</comment>
<dbReference type="InterPro" id="IPR008958">
    <property type="entry name" value="Transglutaminase_C"/>
</dbReference>
<proteinExistence type="predicted"/>
<dbReference type="EMBL" id="NCKV01018800">
    <property type="protein sequence ID" value="RWS20263.1"/>
    <property type="molecule type" value="Genomic_DNA"/>
</dbReference>
<keyword evidence="2" id="KW-0808">Transferase</keyword>
<dbReference type="InterPro" id="IPR050779">
    <property type="entry name" value="Transglutaminase"/>
</dbReference>
<dbReference type="AlphaFoldDB" id="A0A443RY36"/>
<organism evidence="2 3">
    <name type="scientific">Leptotrombidium deliense</name>
    <dbReference type="NCBI Taxonomy" id="299467"/>
    <lineage>
        <taxon>Eukaryota</taxon>
        <taxon>Metazoa</taxon>
        <taxon>Ecdysozoa</taxon>
        <taxon>Arthropoda</taxon>
        <taxon>Chelicerata</taxon>
        <taxon>Arachnida</taxon>
        <taxon>Acari</taxon>
        <taxon>Acariformes</taxon>
        <taxon>Trombidiformes</taxon>
        <taxon>Prostigmata</taxon>
        <taxon>Anystina</taxon>
        <taxon>Parasitengona</taxon>
        <taxon>Trombiculoidea</taxon>
        <taxon>Trombiculidae</taxon>
        <taxon>Leptotrombidium</taxon>
    </lineage>
</organism>
<keyword evidence="3" id="KW-1185">Reference proteome</keyword>
<dbReference type="Pfam" id="PF00927">
    <property type="entry name" value="Transglut_C"/>
    <property type="match status" value="2"/>
</dbReference>
<name>A0A443RY36_9ACAR</name>
<dbReference type="OrthoDB" id="437511at2759"/>
<feature type="domain" description="Transglutaminase C-terminal" evidence="1">
    <location>
        <begin position="132"/>
        <end position="174"/>
    </location>
</feature>
<accession>A0A443RY36</accession>
<evidence type="ECO:0000313" key="2">
    <source>
        <dbReference type="EMBL" id="RWS20263.1"/>
    </source>
</evidence>
<dbReference type="GO" id="GO:0003810">
    <property type="term" value="F:protein-glutamine gamma-glutamyltransferase activity"/>
    <property type="evidence" value="ECO:0007669"/>
    <property type="project" value="InterPro"/>
</dbReference>
<dbReference type="Gene3D" id="2.60.40.10">
    <property type="entry name" value="Immunoglobulins"/>
    <property type="match status" value="2"/>
</dbReference>
<dbReference type="VEuPathDB" id="VectorBase:LDEU011777"/>
<dbReference type="SUPFAM" id="SSF49309">
    <property type="entry name" value="Transglutaminase, two C-terminal domains"/>
    <property type="match status" value="2"/>
</dbReference>
<gene>
    <name evidence="2" type="ORF">B4U80_12120</name>
</gene>
<protein>
    <submittedName>
        <fullName evidence="2">Hemocyte protein-glutamine gamma-glutamyltransferase-like protein</fullName>
    </submittedName>
</protein>
<dbReference type="PANTHER" id="PTHR11590">
    <property type="entry name" value="PROTEIN-GLUTAMINE GAMMA-GLUTAMYLTRANSFERASE"/>
    <property type="match status" value="1"/>
</dbReference>
<reference evidence="2 3" key="1">
    <citation type="journal article" date="2018" name="Gigascience">
        <title>Genomes of trombidid mites reveal novel predicted allergens and laterally-transferred genes associated with secondary metabolism.</title>
        <authorList>
            <person name="Dong X."/>
            <person name="Chaisiri K."/>
            <person name="Xia D."/>
            <person name="Armstrong S.D."/>
            <person name="Fang Y."/>
            <person name="Donnelly M.J."/>
            <person name="Kadowaki T."/>
            <person name="McGarry J.W."/>
            <person name="Darby A.C."/>
            <person name="Makepeace B.L."/>
        </authorList>
    </citation>
    <scope>NUCLEOTIDE SEQUENCE [LARGE SCALE GENOMIC DNA]</scope>
    <source>
        <strain evidence="2">UoL-UT</strain>
    </source>
</reference>
<dbReference type="PANTHER" id="PTHR11590:SF40">
    <property type="entry name" value="HEMOCYTE PROTEIN-GLUTAMINE GAMMA-GLUTAMYLTRANSFERASE-LIKE PROTEIN"/>
    <property type="match status" value="1"/>
</dbReference>
<feature type="domain" description="Transglutaminase C-terminal" evidence="1">
    <location>
        <begin position="21"/>
        <end position="106"/>
    </location>
</feature>